<evidence type="ECO:0000313" key="11">
    <source>
        <dbReference type="EMBL" id="BBA17428.1"/>
    </source>
</evidence>
<evidence type="ECO:0000259" key="9">
    <source>
        <dbReference type="Pfam" id="PF04552"/>
    </source>
</evidence>
<dbReference type="InterPro" id="IPR038709">
    <property type="entry name" value="RpoN_core-bd_sf"/>
</dbReference>
<evidence type="ECO:0000256" key="8">
    <source>
        <dbReference type="ARBA" id="ARBA00023163"/>
    </source>
</evidence>
<dbReference type="InterPro" id="IPR007634">
    <property type="entry name" value="RNA_pol_sigma_54_DNA-bd"/>
</dbReference>
<dbReference type="PRINTS" id="PR00045">
    <property type="entry name" value="SIGMA54FCT"/>
</dbReference>
<accession>A0A224AKU8</accession>
<evidence type="ECO:0000256" key="4">
    <source>
        <dbReference type="ARBA" id="ARBA00022695"/>
    </source>
</evidence>
<dbReference type="GO" id="GO:0016987">
    <property type="term" value="F:sigma factor activity"/>
    <property type="evidence" value="ECO:0007669"/>
    <property type="project" value="UniProtKB-KW"/>
</dbReference>
<evidence type="ECO:0000256" key="6">
    <source>
        <dbReference type="ARBA" id="ARBA00023082"/>
    </source>
</evidence>
<comment type="similarity">
    <text evidence="1">Belongs to the sigma-54 factor family.</text>
</comment>
<dbReference type="Gene3D" id="1.10.10.60">
    <property type="entry name" value="Homeodomain-like"/>
    <property type="match status" value="1"/>
</dbReference>
<dbReference type="PANTHER" id="PTHR32248">
    <property type="entry name" value="RNA POLYMERASE SIGMA-54 FACTOR"/>
    <property type="match status" value="1"/>
</dbReference>
<keyword evidence="3" id="KW-0808">Transferase</keyword>
<dbReference type="InterPro" id="IPR000394">
    <property type="entry name" value="RNA_pol_sigma_54"/>
</dbReference>
<keyword evidence="2" id="KW-0240">DNA-directed RNA polymerase</keyword>
<evidence type="ECO:0000256" key="2">
    <source>
        <dbReference type="ARBA" id="ARBA00022478"/>
    </source>
</evidence>
<keyword evidence="5" id="KW-0805">Transcription regulation</keyword>
<evidence type="ECO:0000256" key="1">
    <source>
        <dbReference type="ARBA" id="ARBA00008798"/>
    </source>
</evidence>
<evidence type="ECO:0000259" key="10">
    <source>
        <dbReference type="Pfam" id="PF04963"/>
    </source>
</evidence>
<feature type="domain" description="RNA polymerase sigma factor 54 DNA-binding" evidence="9">
    <location>
        <begin position="326"/>
        <end position="483"/>
    </location>
</feature>
<dbReference type="GO" id="GO:0006352">
    <property type="term" value="P:DNA-templated transcription initiation"/>
    <property type="evidence" value="ECO:0007669"/>
    <property type="project" value="InterPro"/>
</dbReference>
<organism evidence="11 12">
    <name type="scientific">Blattabacterium cuenoti STAT</name>
    <dbReference type="NCBI Taxonomy" id="1457030"/>
    <lineage>
        <taxon>Bacteria</taxon>
        <taxon>Pseudomonadati</taxon>
        <taxon>Bacteroidota</taxon>
        <taxon>Flavobacteriia</taxon>
        <taxon>Flavobacteriales</taxon>
        <taxon>Blattabacteriaceae</taxon>
        <taxon>Blattabacterium</taxon>
    </lineage>
</organism>
<keyword evidence="6" id="KW-0731">Sigma factor</keyword>
<evidence type="ECO:0000256" key="7">
    <source>
        <dbReference type="ARBA" id="ARBA00023125"/>
    </source>
</evidence>
<dbReference type="PIRSF" id="PIRSF000774">
    <property type="entry name" value="RpoN"/>
    <property type="match status" value="1"/>
</dbReference>
<reference evidence="11 12" key="1">
    <citation type="submission" date="2014-06" db="EMBL/GenBank/DDBJ databases">
        <title>Genome sequence of the intracellular symbiont Blattabacterium cuenoti, strain STAT from the wood feeding cockroach Salganea taiwanensis taiwanensis.</title>
        <authorList>
            <person name="Kinjo Y."/>
            <person name="Ohkuma M."/>
            <person name="Tokuda G."/>
        </authorList>
    </citation>
    <scope>NUCLEOTIDE SEQUENCE [LARGE SCALE GENOMIC DNA]</scope>
    <source>
        <strain evidence="11 12">STAT</strain>
    </source>
</reference>
<dbReference type="NCBIfam" id="TIGR02395">
    <property type="entry name" value="rpoN_sigma"/>
    <property type="match status" value="1"/>
</dbReference>
<keyword evidence="4" id="KW-0548">Nucleotidyltransferase</keyword>
<dbReference type="OrthoDB" id="9814402at2"/>
<dbReference type="AlphaFoldDB" id="A0A224AKU8"/>
<dbReference type="RefSeq" id="WP_119305680.1">
    <property type="nucleotide sequence ID" value="NZ_AP014608.1"/>
</dbReference>
<dbReference type="Pfam" id="PF00309">
    <property type="entry name" value="Sigma54_AID"/>
    <property type="match status" value="1"/>
</dbReference>
<keyword evidence="12" id="KW-1185">Reference proteome</keyword>
<dbReference type="Pfam" id="PF04552">
    <property type="entry name" value="Sigma54_DBD"/>
    <property type="match status" value="1"/>
</dbReference>
<dbReference type="InterPro" id="IPR007046">
    <property type="entry name" value="RNA_pol_sigma_54_core-bd"/>
</dbReference>
<dbReference type="Gene3D" id="1.10.10.1330">
    <property type="entry name" value="RNA polymerase sigma-54 factor, core-binding domain"/>
    <property type="match status" value="1"/>
</dbReference>
<evidence type="ECO:0000313" key="12">
    <source>
        <dbReference type="Proteomes" id="UP000263619"/>
    </source>
</evidence>
<proteinExistence type="inferred from homology"/>
<keyword evidence="8" id="KW-0804">Transcription</keyword>
<gene>
    <name evidence="11" type="primary">rpoN</name>
    <name evidence="11" type="ORF">STAT_521</name>
</gene>
<evidence type="ECO:0000256" key="3">
    <source>
        <dbReference type="ARBA" id="ARBA00022679"/>
    </source>
</evidence>
<dbReference type="GO" id="GO:0000428">
    <property type="term" value="C:DNA-directed RNA polymerase complex"/>
    <property type="evidence" value="ECO:0007669"/>
    <property type="project" value="UniProtKB-KW"/>
</dbReference>
<dbReference type="PROSITE" id="PS00718">
    <property type="entry name" value="SIGMA54_2"/>
    <property type="match status" value="1"/>
</dbReference>
<dbReference type="GO" id="GO:0003677">
    <property type="term" value="F:DNA binding"/>
    <property type="evidence" value="ECO:0007669"/>
    <property type="project" value="UniProtKB-KW"/>
</dbReference>
<dbReference type="Pfam" id="PF04963">
    <property type="entry name" value="Sigma54_CBD"/>
    <property type="match status" value="1"/>
</dbReference>
<dbReference type="GO" id="GO:0001216">
    <property type="term" value="F:DNA-binding transcription activator activity"/>
    <property type="evidence" value="ECO:0007669"/>
    <property type="project" value="InterPro"/>
</dbReference>
<sequence length="485" mass="56872">MLKQQLSQKSQHKLSPQQIRLMKLVQLSTLDFEQKVQQELEENPALEEENCSDLEEYSEVLEENKTDITEDKTQSSDIYDIDNEYFSDDEIEDFQINNPKNYSSKKYIPIISEISFQEYLKNQLHTFFLNKKDLLIADFILGNIDDDGYIRRKILSIADDIFLILGKTVSPEKIEKLLVNYIQKLDPIGVGSRNLQECLLIQLNKKKINKEVFLSKKIIRDYFDSFVKKHYKKLQKKLGITKKNLRKVLDQIKKLNPKPGKIYSDNTKNLNHIIPDFDIYVSDEKLELTLNQKNIPEIKISSLYLDMLKSYQSEKNVKKNEETIVFLKKKIDSAKWFVDAIKQRQNTLMLTMNAIMDYQKEYFLTGDPVKIKPMILKNISQKIGVGISTVSRVANSKYVNTPYGTFLIKSFFSEKMINQKGKEISSIEIKKLLKESIDKENKKKPFTDEKLSKILKKKGYLIARRTIAKYRNQMHFPVARMRKNL</sequence>
<dbReference type="GO" id="GO:0016779">
    <property type="term" value="F:nucleotidyltransferase activity"/>
    <property type="evidence" value="ECO:0007669"/>
    <property type="project" value="UniProtKB-KW"/>
</dbReference>
<keyword evidence="7" id="KW-0238">DNA-binding</keyword>
<feature type="domain" description="RNA polymerase sigma factor 54 core-binding" evidence="10">
    <location>
        <begin position="112"/>
        <end position="304"/>
    </location>
</feature>
<dbReference type="PANTHER" id="PTHR32248:SF4">
    <property type="entry name" value="RNA POLYMERASE SIGMA-54 FACTOR"/>
    <property type="match status" value="1"/>
</dbReference>
<name>A0A224AKU8_9FLAO</name>
<dbReference type="Proteomes" id="UP000263619">
    <property type="component" value="Chromosome"/>
</dbReference>
<protein>
    <submittedName>
        <fullName evidence="11">RNA polymerase sigma-54 factor</fullName>
    </submittedName>
</protein>
<dbReference type="PROSITE" id="PS50044">
    <property type="entry name" value="SIGMA54_3"/>
    <property type="match status" value="1"/>
</dbReference>
<evidence type="ECO:0000256" key="5">
    <source>
        <dbReference type="ARBA" id="ARBA00023015"/>
    </source>
</evidence>
<dbReference type="EMBL" id="AP014608">
    <property type="protein sequence ID" value="BBA17428.1"/>
    <property type="molecule type" value="Genomic_DNA"/>
</dbReference>